<dbReference type="Pfam" id="PF03239">
    <property type="entry name" value="FTR1"/>
    <property type="match status" value="1"/>
</dbReference>
<feature type="transmembrane region" description="Helical" evidence="6">
    <location>
        <begin position="33"/>
        <end position="53"/>
    </location>
</feature>
<keyword evidence="4 6" id="KW-1133">Transmembrane helix</keyword>
<feature type="transmembrane region" description="Helical" evidence="6">
    <location>
        <begin position="113"/>
        <end position="139"/>
    </location>
</feature>
<evidence type="ECO:0000256" key="2">
    <source>
        <dbReference type="ARBA" id="ARBA00008333"/>
    </source>
</evidence>
<comment type="similarity">
    <text evidence="2">Belongs to the oxidase-dependent Fe transporter (OFeT) (TC 9.A.10.1) family.</text>
</comment>
<reference evidence="7" key="1">
    <citation type="journal article" date="2014" name="Int. J. Syst. Evol. Microbiol.">
        <title>Complete genome sequence of Corynebacterium casei LMG S-19264T (=DSM 44701T), isolated from a smear-ripened cheese.</title>
        <authorList>
            <consortium name="US DOE Joint Genome Institute (JGI-PGF)"/>
            <person name="Walter F."/>
            <person name="Albersmeier A."/>
            <person name="Kalinowski J."/>
            <person name="Ruckert C."/>
        </authorList>
    </citation>
    <scope>NUCLEOTIDE SEQUENCE</scope>
    <source>
        <strain evidence="7">CCM 7897</strain>
    </source>
</reference>
<dbReference type="PANTHER" id="PTHR31632:SF2">
    <property type="entry name" value="PLASMA MEMBRANE IRON PERMEASE"/>
    <property type="match status" value="1"/>
</dbReference>
<dbReference type="GO" id="GO:0033573">
    <property type="term" value="C:high-affinity iron permease complex"/>
    <property type="evidence" value="ECO:0007669"/>
    <property type="project" value="InterPro"/>
</dbReference>
<comment type="caution">
    <text evidence="7">The sequence shown here is derived from an EMBL/GenBank/DDBJ whole genome shotgun (WGS) entry which is preliminary data.</text>
</comment>
<feature type="transmembrane region" description="Helical" evidence="6">
    <location>
        <begin position="151"/>
        <end position="171"/>
    </location>
</feature>
<dbReference type="InterPro" id="IPR004923">
    <property type="entry name" value="FTR1/Fip1/EfeU"/>
</dbReference>
<name>A0A917BUH4_9HYPH</name>
<keyword evidence="8" id="KW-1185">Reference proteome</keyword>
<comment type="subcellular location">
    <subcellularLocation>
        <location evidence="1">Membrane</location>
        <topology evidence="1">Multi-pass membrane protein</topology>
    </subcellularLocation>
</comment>
<evidence type="ECO:0000256" key="1">
    <source>
        <dbReference type="ARBA" id="ARBA00004141"/>
    </source>
</evidence>
<accession>A0A917BUH4</accession>
<feature type="transmembrane region" description="Helical" evidence="6">
    <location>
        <begin position="247"/>
        <end position="264"/>
    </location>
</feature>
<organism evidence="7 8">
    <name type="scientific">Azorhizobium oxalatiphilum</name>
    <dbReference type="NCBI Taxonomy" id="980631"/>
    <lineage>
        <taxon>Bacteria</taxon>
        <taxon>Pseudomonadati</taxon>
        <taxon>Pseudomonadota</taxon>
        <taxon>Alphaproteobacteria</taxon>
        <taxon>Hyphomicrobiales</taxon>
        <taxon>Xanthobacteraceae</taxon>
        <taxon>Azorhizobium</taxon>
    </lineage>
</organism>
<keyword evidence="3 6" id="KW-0812">Transmembrane</keyword>
<dbReference type="PANTHER" id="PTHR31632">
    <property type="entry name" value="IRON TRANSPORTER FTH1"/>
    <property type="match status" value="1"/>
</dbReference>
<feature type="transmembrane region" description="Helical" evidence="6">
    <location>
        <begin position="183"/>
        <end position="202"/>
    </location>
</feature>
<evidence type="ECO:0000256" key="6">
    <source>
        <dbReference type="SAM" id="Phobius"/>
    </source>
</evidence>
<dbReference type="RefSeq" id="WP_188577770.1">
    <property type="nucleotide sequence ID" value="NZ_BMCT01000002.1"/>
</dbReference>
<feature type="transmembrane region" description="Helical" evidence="6">
    <location>
        <begin position="73"/>
        <end position="92"/>
    </location>
</feature>
<proteinExistence type="inferred from homology"/>
<reference evidence="7" key="2">
    <citation type="submission" date="2020-09" db="EMBL/GenBank/DDBJ databases">
        <authorList>
            <person name="Sun Q."/>
            <person name="Sedlacek I."/>
        </authorList>
    </citation>
    <scope>NUCLEOTIDE SEQUENCE</scope>
    <source>
        <strain evidence="7">CCM 7897</strain>
    </source>
</reference>
<evidence type="ECO:0000256" key="4">
    <source>
        <dbReference type="ARBA" id="ARBA00022989"/>
    </source>
</evidence>
<protein>
    <submittedName>
        <fullName evidence="7">Transport-related membrane protein</fullName>
    </submittedName>
</protein>
<dbReference type="Proteomes" id="UP000606044">
    <property type="component" value="Unassembled WGS sequence"/>
</dbReference>
<dbReference type="AlphaFoldDB" id="A0A917BUH4"/>
<evidence type="ECO:0000313" key="8">
    <source>
        <dbReference type="Proteomes" id="UP000606044"/>
    </source>
</evidence>
<keyword evidence="5 6" id="KW-0472">Membrane</keyword>
<evidence type="ECO:0000313" key="7">
    <source>
        <dbReference type="EMBL" id="GGF59270.1"/>
    </source>
</evidence>
<gene>
    <name evidence="7" type="ORF">GCM10007301_18760</name>
</gene>
<dbReference type="GO" id="GO:0015093">
    <property type="term" value="F:ferrous iron transmembrane transporter activity"/>
    <property type="evidence" value="ECO:0007669"/>
    <property type="project" value="TreeGrafter"/>
</dbReference>
<sequence>MLAAFIIVFREVLEAGLITGVMLAASEGVRGRGLVISLGIVGGIVGSAIIALFAEQIANLFEGSGQELLNAAILSVAVVMLVWTVVWMASHGKEMVSEMRAVSSDVKAGRRPLAALGLVVGMAVLREGVEIVLFMYGIAITGGEGPLNVGLGFLGGVVAGGLVSFVLYRGLVAIPVKHLFKTTTVLITLLAAGLTAQVIGILQDAGFIQSMIDPVWNSSWLLADDSAVGRVLRTLVGYRAEPTGMQVIGYLGTVVVIVVMSRIVNGRLQSRKASGAALAGGKR</sequence>
<evidence type="ECO:0000256" key="5">
    <source>
        <dbReference type="ARBA" id="ARBA00023136"/>
    </source>
</evidence>
<evidence type="ECO:0000256" key="3">
    <source>
        <dbReference type="ARBA" id="ARBA00022692"/>
    </source>
</evidence>
<dbReference type="EMBL" id="BMCT01000002">
    <property type="protein sequence ID" value="GGF59270.1"/>
    <property type="molecule type" value="Genomic_DNA"/>
</dbReference>